<evidence type="ECO:0000313" key="2">
    <source>
        <dbReference type="EMBL" id="CAG8832591.1"/>
    </source>
</evidence>
<dbReference type="Proteomes" id="UP000789901">
    <property type="component" value="Unassembled WGS sequence"/>
</dbReference>
<dbReference type="EMBL" id="CAJVQB010045688">
    <property type="protein sequence ID" value="CAG8832591.1"/>
    <property type="molecule type" value="Genomic_DNA"/>
</dbReference>
<keyword evidence="3" id="KW-1185">Reference proteome</keyword>
<accession>A0ABN7WHL7</accession>
<sequence length="147" mass="16969">MIAEINQDNIQEIWRITDKWPGNNQRQHFCRYSQFPICAHACLILLFSSNVSVEICRISYWNDSITSISTNHSTSNRCAEIRRSKYAFIDKKKRSTINKESETSSIESDVNPPVTKHRGKPASKRFNAATEKPRRQPYTCRKCGKTG</sequence>
<protein>
    <submittedName>
        <fullName evidence="2">22622_t:CDS:1</fullName>
    </submittedName>
</protein>
<proteinExistence type="predicted"/>
<evidence type="ECO:0000313" key="3">
    <source>
        <dbReference type="Proteomes" id="UP000789901"/>
    </source>
</evidence>
<comment type="caution">
    <text evidence="2">The sequence shown here is derived from an EMBL/GenBank/DDBJ whole genome shotgun (WGS) entry which is preliminary data.</text>
</comment>
<reference evidence="2 3" key="1">
    <citation type="submission" date="2021-06" db="EMBL/GenBank/DDBJ databases">
        <authorList>
            <person name="Kallberg Y."/>
            <person name="Tangrot J."/>
            <person name="Rosling A."/>
        </authorList>
    </citation>
    <scope>NUCLEOTIDE SEQUENCE [LARGE SCALE GENOMIC DNA]</scope>
    <source>
        <strain evidence="2 3">120-4 pot B 10/14</strain>
    </source>
</reference>
<name>A0ABN7WHL7_GIGMA</name>
<feature type="non-terminal residue" evidence="2">
    <location>
        <position position="147"/>
    </location>
</feature>
<feature type="region of interest" description="Disordered" evidence="1">
    <location>
        <begin position="93"/>
        <end position="147"/>
    </location>
</feature>
<organism evidence="2 3">
    <name type="scientific">Gigaspora margarita</name>
    <dbReference type="NCBI Taxonomy" id="4874"/>
    <lineage>
        <taxon>Eukaryota</taxon>
        <taxon>Fungi</taxon>
        <taxon>Fungi incertae sedis</taxon>
        <taxon>Mucoromycota</taxon>
        <taxon>Glomeromycotina</taxon>
        <taxon>Glomeromycetes</taxon>
        <taxon>Diversisporales</taxon>
        <taxon>Gigasporaceae</taxon>
        <taxon>Gigaspora</taxon>
    </lineage>
</organism>
<evidence type="ECO:0000256" key="1">
    <source>
        <dbReference type="SAM" id="MobiDB-lite"/>
    </source>
</evidence>
<gene>
    <name evidence="2" type="ORF">GMARGA_LOCUS31128</name>
</gene>